<proteinExistence type="predicted"/>
<dbReference type="RefSeq" id="WP_201360357.1">
    <property type="nucleotide sequence ID" value="NZ_BNJJ01000002.1"/>
</dbReference>
<name>A0ABQ3V9Q4_9CHLR</name>
<accession>A0ABQ3V9Q4</accession>
<dbReference type="InterPro" id="IPR025296">
    <property type="entry name" value="DUF4158"/>
</dbReference>
<keyword evidence="3" id="KW-1185">Reference proteome</keyword>
<organism evidence="2 3">
    <name type="scientific">Dictyobacter formicarum</name>
    <dbReference type="NCBI Taxonomy" id="2778368"/>
    <lineage>
        <taxon>Bacteria</taxon>
        <taxon>Bacillati</taxon>
        <taxon>Chloroflexota</taxon>
        <taxon>Ktedonobacteria</taxon>
        <taxon>Ktedonobacterales</taxon>
        <taxon>Dictyobacteraceae</taxon>
        <taxon>Dictyobacter</taxon>
    </lineage>
</organism>
<dbReference type="Pfam" id="PF13700">
    <property type="entry name" value="DUF4158"/>
    <property type="match status" value="1"/>
</dbReference>
<comment type="caution">
    <text evidence="2">The sequence shown here is derived from an EMBL/GenBank/DDBJ whole genome shotgun (WGS) entry which is preliminary data.</text>
</comment>
<sequence length="56" mass="6704">MKRQWENEELIEHWMLGPWDLAQLGNKTGATRLGFAVLLKFFQREGRFPVVLQKCW</sequence>
<dbReference type="Proteomes" id="UP000635565">
    <property type="component" value="Unassembled WGS sequence"/>
</dbReference>
<evidence type="ECO:0000313" key="2">
    <source>
        <dbReference type="EMBL" id="GHO82709.1"/>
    </source>
</evidence>
<evidence type="ECO:0000259" key="1">
    <source>
        <dbReference type="Pfam" id="PF13700"/>
    </source>
</evidence>
<reference evidence="2 3" key="1">
    <citation type="journal article" date="2021" name="Int. J. Syst. Evol. Microbiol.">
        <title>Reticulibacter mediterranei gen. nov., sp. nov., within the new family Reticulibacteraceae fam. nov., and Ktedonospora formicarum gen. nov., sp. nov., Ktedonobacter robiniae sp. nov., Dictyobacter formicarum sp. nov. and Dictyobacter arantiisoli sp. nov., belonging to the class Ktedonobacteria.</title>
        <authorList>
            <person name="Yabe S."/>
            <person name="Zheng Y."/>
            <person name="Wang C.M."/>
            <person name="Sakai Y."/>
            <person name="Abe K."/>
            <person name="Yokota A."/>
            <person name="Donadio S."/>
            <person name="Cavaletti L."/>
            <person name="Monciardini P."/>
        </authorList>
    </citation>
    <scope>NUCLEOTIDE SEQUENCE [LARGE SCALE GENOMIC DNA]</scope>
    <source>
        <strain evidence="2 3">SOSP1-9</strain>
    </source>
</reference>
<dbReference type="EMBL" id="BNJJ01000002">
    <property type="protein sequence ID" value="GHO82709.1"/>
    <property type="molecule type" value="Genomic_DNA"/>
</dbReference>
<evidence type="ECO:0000313" key="3">
    <source>
        <dbReference type="Proteomes" id="UP000635565"/>
    </source>
</evidence>
<protein>
    <recommendedName>
        <fullName evidence="1">DUF4158 domain-containing protein</fullName>
    </recommendedName>
</protein>
<feature type="domain" description="DUF4158" evidence="1">
    <location>
        <begin position="3"/>
        <end position="50"/>
    </location>
</feature>
<gene>
    <name evidence="2" type="ORF">KSZ_07150</name>
</gene>